<keyword evidence="1" id="KW-1133">Transmembrane helix</keyword>
<accession>A0A251UTV4</accession>
<dbReference type="InParanoid" id="A0A251UTV4"/>
<evidence type="ECO:0008006" key="4">
    <source>
        <dbReference type="Google" id="ProtNLM"/>
    </source>
</evidence>
<reference evidence="3" key="1">
    <citation type="journal article" date="2017" name="Nature">
        <title>The sunflower genome provides insights into oil metabolism, flowering and Asterid evolution.</title>
        <authorList>
            <person name="Badouin H."/>
            <person name="Gouzy J."/>
            <person name="Grassa C.J."/>
            <person name="Murat F."/>
            <person name="Staton S.E."/>
            <person name="Cottret L."/>
            <person name="Lelandais-Briere C."/>
            <person name="Owens G.L."/>
            <person name="Carrere S."/>
            <person name="Mayjonade B."/>
            <person name="Legrand L."/>
            <person name="Gill N."/>
            <person name="Kane N.C."/>
            <person name="Bowers J.E."/>
            <person name="Hubner S."/>
            <person name="Bellec A."/>
            <person name="Berard A."/>
            <person name="Berges H."/>
            <person name="Blanchet N."/>
            <person name="Boniface M.C."/>
            <person name="Brunel D."/>
            <person name="Catrice O."/>
            <person name="Chaidir N."/>
            <person name="Claudel C."/>
            <person name="Donnadieu C."/>
            <person name="Faraut T."/>
            <person name="Fievet G."/>
            <person name="Helmstetter N."/>
            <person name="King M."/>
            <person name="Knapp S.J."/>
            <person name="Lai Z."/>
            <person name="Le Paslier M.C."/>
            <person name="Lippi Y."/>
            <person name="Lorenzon L."/>
            <person name="Mandel J.R."/>
            <person name="Marage G."/>
            <person name="Marchand G."/>
            <person name="Marquand E."/>
            <person name="Bret-Mestries E."/>
            <person name="Morien E."/>
            <person name="Nambeesan S."/>
            <person name="Nguyen T."/>
            <person name="Pegot-Espagnet P."/>
            <person name="Pouilly N."/>
            <person name="Raftis F."/>
            <person name="Sallet E."/>
            <person name="Schiex T."/>
            <person name="Thomas J."/>
            <person name="Vandecasteele C."/>
            <person name="Vares D."/>
            <person name="Vear F."/>
            <person name="Vautrin S."/>
            <person name="Crespi M."/>
            <person name="Mangin B."/>
            <person name="Burke J.M."/>
            <person name="Salse J."/>
            <person name="Munos S."/>
            <person name="Vincourt P."/>
            <person name="Rieseberg L.H."/>
            <person name="Langlade N.B."/>
        </authorList>
    </citation>
    <scope>NUCLEOTIDE SEQUENCE [LARGE SCALE GENOMIC DNA]</scope>
    <source>
        <strain evidence="3">cv. SF193</strain>
    </source>
</reference>
<feature type="transmembrane region" description="Helical" evidence="1">
    <location>
        <begin position="12"/>
        <end position="32"/>
    </location>
</feature>
<evidence type="ECO:0000256" key="1">
    <source>
        <dbReference type="SAM" id="Phobius"/>
    </source>
</evidence>
<organism evidence="2 3">
    <name type="scientific">Helianthus annuus</name>
    <name type="common">Common sunflower</name>
    <dbReference type="NCBI Taxonomy" id="4232"/>
    <lineage>
        <taxon>Eukaryota</taxon>
        <taxon>Viridiplantae</taxon>
        <taxon>Streptophyta</taxon>
        <taxon>Embryophyta</taxon>
        <taxon>Tracheophyta</taxon>
        <taxon>Spermatophyta</taxon>
        <taxon>Magnoliopsida</taxon>
        <taxon>eudicotyledons</taxon>
        <taxon>Gunneridae</taxon>
        <taxon>Pentapetalae</taxon>
        <taxon>asterids</taxon>
        <taxon>campanulids</taxon>
        <taxon>Asterales</taxon>
        <taxon>Asteraceae</taxon>
        <taxon>Asteroideae</taxon>
        <taxon>Heliantheae alliance</taxon>
        <taxon>Heliantheae</taxon>
        <taxon>Helianthus</taxon>
    </lineage>
</organism>
<dbReference type="AlphaFoldDB" id="A0A251UTV4"/>
<evidence type="ECO:0000313" key="3">
    <source>
        <dbReference type="Proteomes" id="UP000215914"/>
    </source>
</evidence>
<sequence length="158" mass="18827">MGSYEKLKERCLFWMVRGFWLQLCWAEIWLLWLEIGTMPVGLLDKVFILDGPEFFAATMLDRDMLAMAGNWYHVGWFCFSRCVFWMVRSFWLQLCWTEICLLWLEIGTMSVGFAWQGVYFGWSGVFGCNYVGQRYVCYGWKLICDDASDKQHWDKIQP</sequence>
<keyword evidence="3" id="KW-1185">Reference proteome</keyword>
<keyword evidence="1" id="KW-0812">Transmembrane</keyword>
<protein>
    <recommendedName>
        <fullName evidence="4">Transmembrane protein</fullName>
    </recommendedName>
</protein>
<evidence type="ECO:0000313" key="2">
    <source>
        <dbReference type="EMBL" id="OTG26453.1"/>
    </source>
</evidence>
<proteinExistence type="predicted"/>
<dbReference type="Proteomes" id="UP000215914">
    <property type="component" value="Chromosome 5"/>
</dbReference>
<keyword evidence="1" id="KW-0472">Membrane</keyword>
<gene>
    <name evidence="2" type="ORF">HannXRQ_Chr05g0158831</name>
</gene>
<name>A0A251UTV4_HELAN</name>
<feature type="transmembrane region" description="Helical" evidence="1">
    <location>
        <begin position="99"/>
        <end position="122"/>
    </location>
</feature>
<feature type="transmembrane region" description="Helical" evidence="1">
    <location>
        <begin position="70"/>
        <end position="87"/>
    </location>
</feature>
<dbReference type="EMBL" id="CM007894">
    <property type="protein sequence ID" value="OTG26453.1"/>
    <property type="molecule type" value="Genomic_DNA"/>
</dbReference>